<dbReference type="PANTHER" id="PTHR31862">
    <property type="entry name" value="UPF0261 DOMAIN PROTEIN (AFU_ORTHOLOGUE AFUA_1G10120)"/>
    <property type="match status" value="1"/>
</dbReference>
<dbReference type="InterPro" id="IPR009215">
    <property type="entry name" value="TIM-br_IGPS-like"/>
</dbReference>
<protein>
    <recommendedName>
        <fullName evidence="1">TIM-barrel domain-containing protein</fullName>
    </recommendedName>
</protein>
<dbReference type="InterPro" id="IPR013785">
    <property type="entry name" value="Aldolase_TIM"/>
</dbReference>
<accession>A0A381WS14</accession>
<dbReference type="Gene3D" id="3.20.20.70">
    <property type="entry name" value="Aldolase class I"/>
    <property type="match status" value="1"/>
</dbReference>
<dbReference type="EMBL" id="UINC01012697">
    <property type="protein sequence ID" value="SVA55299.1"/>
    <property type="molecule type" value="Genomic_DNA"/>
</dbReference>
<evidence type="ECO:0000259" key="1">
    <source>
        <dbReference type="Pfam" id="PF09370"/>
    </source>
</evidence>
<dbReference type="GO" id="GO:0003824">
    <property type="term" value="F:catalytic activity"/>
    <property type="evidence" value="ECO:0007669"/>
    <property type="project" value="InterPro"/>
</dbReference>
<name>A0A381WS14_9ZZZZ</name>
<gene>
    <name evidence="2" type="ORF">METZ01_LOCUS108153</name>
</gene>
<feature type="domain" description="TIM-barrel" evidence="1">
    <location>
        <begin position="33"/>
        <end position="298"/>
    </location>
</feature>
<dbReference type="InterPro" id="IPR015813">
    <property type="entry name" value="Pyrv/PenolPyrv_kinase-like_dom"/>
</dbReference>
<sequence>MGIPPILVLVQLVLSIFDICCKERIMPDYTRQEVLKRLHANLDKKEPLLAVGAGTGITAKFAERGGADLIVIYNSGRYRMAGFGSCAGLLAYGDANAIVMEMGEHEVLPVVQEVPVIAGVNGTDPTRRMSNFLRQVRDLGFDGINNFPTVGVIDGKFRTTLEETGMGFYKEVEMVGIANDMDLFTIVYVFDPSESIEMAKAGADVIIAHMNTTVGGTIGADTAFTLEGAIPLVQAICDAALTVREDVICLSHGGPIATADDADYITKHTSCVGFVGASSIERFACEVSIPEITASFKKNLLE</sequence>
<dbReference type="AlphaFoldDB" id="A0A381WS14"/>
<dbReference type="PANTHER" id="PTHR31862:SF1">
    <property type="entry name" value="UPF0261 DOMAIN PROTEIN (AFU_ORTHOLOGUE AFUA_1G10120)"/>
    <property type="match status" value="1"/>
</dbReference>
<dbReference type="PIRSF" id="PIRSF034452">
    <property type="entry name" value="TIM-br_sig_trnsd"/>
    <property type="match status" value="1"/>
</dbReference>
<dbReference type="SUPFAM" id="SSF51621">
    <property type="entry name" value="Phosphoenolpyruvate/pyruvate domain"/>
    <property type="match status" value="1"/>
</dbReference>
<evidence type="ECO:0000313" key="2">
    <source>
        <dbReference type="EMBL" id="SVA55299.1"/>
    </source>
</evidence>
<organism evidence="2">
    <name type="scientific">marine metagenome</name>
    <dbReference type="NCBI Taxonomy" id="408172"/>
    <lineage>
        <taxon>unclassified sequences</taxon>
        <taxon>metagenomes</taxon>
        <taxon>ecological metagenomes</taxon>
    </lineage>
</organism>
<proteinExistence type="predicted"/>
<reference evidence="2" key="1">
    <citation type="submission" date="2018-05" db="EMBL/GenBank/DDBJ databases">
        <authorList>
            <person name="Lanie J.A."/>
            <person name="Ng W.-L."/>
            <person name="Kazmierczak K.M."/>
            <person name="Andrzejewski T.M."/>
            <person name="Davidsen T.M."/>
            <person name="Wayne K.J."/>
            <person name="Tettelin H."/>
            <person name="Glass J.I."/>
            <person name="Rusch D."/>
            <person name="Podicherti R."/>
            <person name="Tsui H.-C.T."/>
            <person name="Winkler M.E."/>
        </authorList>
    </citation>
    <scope>NUCLEOTIDE SEQUENCE</scope>
</reference>
<dbReference type="InterPro" id="IPR051353">
    <property type="entry name" value="Tobamovirus_resist_UPF0261"/>
</dbReference>
<dbReference type="Pfam" id="PF09370">
    <property type="entry name" value="PEP_hydrolase"/>
    <property type="match status" value="1"/>
</dbReference>